<feature type="active site" description="Nucleophile" evidence="2 3">
    <location>
        <position position="144"/>
    </location>
</feature>
<dbReference type="EC" id="2.3.1.31" evidence="2"/>
<dbReference type="EMBL" id="JAIWJX010000002">
    <property type="protein sequence ID" value="MCK6257220.1"/>
    <property type="molecule type" value="Genomic_DNA"/>
</dbReference>
<dbReference type="NCBIfam" id="TIGR01392">
    <property type="entry name" value="homoserO_Ac_trn"/>
    <property type="match status" value="1"/>
</dbReference>
<keyword evidence="2" id="KW-0963">Cytoplasm</keyword>
<evidence type="ECO:0000313" key="6">
    <source>
        <dbReference type="Proteomes" id="UP001139011"/>
    </source>
</evidence>
<evidence type="ECO:0000256" key="1">
    <source>
        <dbReference type="ARBA" id="ARBA00022679"/>
    </source>
</evidence>
<feature type="active site" evidence="2 3">
    <location>
        <position position="307"/>
    </location>
</feature>
<comment type="pathway">
    <text evidence="2">Amino-acid biosynthesis; L-methionine biosynthesis via de novo pathway; O-acetyl-L-homoserine from L-homoserine: step 1/1.</text>
</comment>
<keyword evidence="2" id="KW-0486">Methionine biosynthesis</keyword>
<dbReference type="Proteomes" id="UP001139011">
    <property type="component" value="Unassembled WGS sequence"/>
</dbReference>
<dbReference type="PANTHER" id="PTHR32268:SF11">
    <property type="entry name" value="HOMOSERINE O-ACETYLTRANSFERASE"/>
    <property type="match status" value="1"/>
</dbReference>
<sequence length="364" mass="40026">MANTQLSAVNDTAAIGELTLESGKELKDVDIAYQRIGAANAPAIFVCHALTGNHYTLNSEMGEGWWAGLLGNGQYIDLEKYQVITSNVLGGCDGSTGPLSVNPVTGSPYGAEFPLITIRDMVQAQKKLLDVLGLGRLEAVIGGSLGGMQVLEWGLMYPDFMERLIPIAVTPLLSDYAIGFNAAGRTAILSDPLWNNGQYGKESTPRKGLGIARMIGMLTYRSGALFNHRFQRKQTENWETIHENAAFSVESYLQYQANKLADRFDANSYLTLLKAMDTHDIGRERGGVVAASQSYKAQMLCVGFTGDLLYPSDLMEQFVKDVQAANKRAKYLEVSTMFGHDGFLTEFDKWGNLLKEFMRETIKT</sequence>
<dbReference type="PANTHER" id="PTHR32268">
    <property type="entry name" value="HOMOSERINE O-ACETYLTRANSFERASE"/>
    <property type="match status" value="1"/>
</dbReference>
<dbReference type="Pfam" id="PF00561">
    <property type="entry name" value="Abhydrolase_1"/>
    <property type="match status" value="1"/>
</dbReference>
<feature type="binding site" evidence="2">
    <location>
        <position position="213"/>
    </location>
    <ligand>
        <name>substrate</name>
    </ligand>
</feature>
<evidence type="ECO:0000256" key="3">
    <source>
        <dbReference type="PIRSR" id="PIRSR000443-1"/>
    </source>
</evidence>
<keyword evidence="1 2" id="KW-0808">Transferase</keyword>
<dbReference type="SUPFAM" id="SSF53474">
    <property type="entry name" value="alpha/beta-Hydrolases"/>
    <property type="match status" value="1"/>
</dbReference>
<comment type="function">
    <text evidence="2">Transfers an acetyl group from acetyl-CoA to L-homoserine, forming acetyl-L-homoserine.</text>
</comment>
<evidence type="ECO:0000256" key="2">
    <source>
        <dbReference type="HAMAP-Rule" id="MF_00296"/>
    </source>
</evidence>
<proteinExistence type="inferred from homology"/>
<dbReference type="GO" id="GO:0009092">
    <property type="term" value="P:homoserine metabolic process"/>
    <property type="evidence" value="ECO:0007669"/>
    <property type="project" value="TreeGrafter"/>
</dbReference>
<dbReference type="HAMAP" id="MF_00296">
    <property type="entry name" value="MetX_acyltransf"/>
    <property type="match status" value="1"/>
</dbReference>
<keyword evidence="2 5" id="KW-0012">Acyltransferase</keyword>
<dbReference type="PIRSF" id="PIRSF000443">
    <property type="entry name" value="Homoser_Ac_trans"/>
    <property type="match status" value="1"/>
</dbReference>
<protein>
    <recommendedName>
        <fullName evidence="2">Homoserine O-acetyltransferase</fullName>
        <shortName evidence="2">HAT</shortName>
        <ecNumber evidence="2">2.3.1.31</ecNumber>
    </recommendedName>
    <alternativeName>
        <fullName evidence="2">Homoserine transacetylase</fullName>
        <shortName evidence="2">HTA</shortName>
    </alternativeName>
</protein>
<dbReference type="InterPro" id="IPR008220">
    <property type="entry name" value="HAT_MetX-like"/>
</dbReference>
<keyword evidence="2" id="KW-0028">Amino-acid biosynthesis</keyword>
<comment type="caution">
    <text evidence="2">Lacks conserved residue(s) required for the propagation of feature annotation.</text>
</comment>
<dbReference type="AlphaFoldDB" id="A0A9X1XDV7"/>
<dbReference type="RefSeq" id="WP_248252740.1">
    <property type="nucleotide sequence ID" value="NZ_JAIWJX010000002.1"/>
</dbReference>
<comment type="similarity">
    <text evidence="2">Belongs to the AB hydrolase superfamily. MetX family.</text>
</comment>
<organism evidence="5 6">
    <name type="scientific">Fictibacillus marinisediminis</name>
    <dbReference type="NCBI Taxonomy" id="2878389"/>
    <lineage>
        <taxon>Bacteria</taxon>
        <taxon>Bacillati</taxon>
        <taxon>Bacillota</taxon>
        <taxon>Bacilli</taxon>
        <taxon>Bacillales</taxon>
        <taxon>Fictibacillaceae</taxon>
        <taxon>Fictibacillus</taxon>
    </lineage>
</organism>
<reference evidence="5" key="1">
    <citation type="submission" date="2021-09" db="EMBL/GenBank/DDBJ databases">
        <title>Genome analysis of Fictibacillus sp. KIGAM418 isolated from marine sediment.</title>
        <authorList>
            <person name="Seo M.-J."/>
            <person name="Cho E.-S."/>
            <person name="Hwang C.Y."/>
        </authorList>
    </citation>
    <scope>NUCLEOTIDE SEQUENCE</scope>
    <source>
        <strain evidence="5">KIGAM418</strain>
    </source>
</reference>
<feature type="domain" description="AB hydrolase-1" evidence="4">
    <location>
        <begin position="42"/>
        <end position="345"/>
    </location>
</feature>
<evidence type="ECO:0000313" key="5">
    <source>
        <dbReference type="EMBL" id="MCK6257220.1"/>
    </source>
</evidence>
<accession>A0A9X1XDV7</accession>
<dbReference type="GO" id="GO:0004414">
    <property type="term" value="F:homoserine O-acetyltransferase activity"/>
    <property type="evidence" value="ECO:0007669"/>
    <property type="project" value="UniProtKB-UniRule"/>
</dbReference>
<evidence type="ECO:0000259" key="4">
    <source>
        <dbReference type="Pfam" id="PF00561"/>
    </source>
</evidence>
<dbReference type="InterPro" id="IPR000073">
    <property type="entry name" value="AB_hydrolase_1"/>
</dbReference>
<dbReference type="NCBIfam" id="NF001209">
    <property type="entry name" value="PRK00175.1"/>
    <property type="match status" value="1"/>
</dbReference>
<feature type="active site" evidence="2 3">
    <location>
        <position position="340"/>
    </location>
</feature>
<dbReference type="InterPro" id="IPR029058">
    <property type="entry name" value="AB_hydrolase_fold"/>
</dbReference>
<comment type="caution">
    <text evidence="5">The sequence shown here is derived from an EMBL/GenBank/DDBJ whole genome shotgun (WGS) entry which is preliminary data.</text>
</comment>
<feature type="binding site" evidence="2">
    <location>
        <position position="341"/>
    </location>
    <ligand>
        <name>substrate</name>
    </ligand>
</feature>
<name>A0A9X1XDV7_9BACL</name>
<comment type="subcellular location">
    <subcellularLocation>
        <location evidence="2">Cytoplasm</location>
    </subcellularLocation>
</comment>
<comment type="subunit">
    <text evidence="2">Homodimer.</text>
</comment>
<dbReference type="GO" id="GO:0009086">
    <property type="term" value="P:methionine biosynthetic process"/>
    <property type="evidence" value="ECO:0007669"/>
    <property type="project" value="UniProtKB-UniRule"/>
</dbReference>
<comment type="catalytic activity">
    <reaction evidence="2">
        <text>L-homoserine + acetyl-CoA = O-acetyl-L-homoserine + CoA</text>
        <dbReference type="Rhea" id="RHEA:13701"/>
        <dbReference type="ChEBI" id="CHEBI:57287"/>
        <dbReference type="ChEBI" id="CHEBI:57288"/>
        <dbReference type="ChEBI" id="CHEBI:57476"/>
        <dbReference type="ChEBI" id="CHEBI:57716"/>
        <dbReference type="EC" id="2.3.1.31"/>
    </reaction>
</comment>
<dbReference type="GO" id="GO:0005737">
    <property type="term" value="C:cytoplasm"/>
    <property type="evidence" value="ECO:0007669"/>
    <property type="project" value="UniProtKB-SubCell"/>
</dbReference>
<keyword evidence="6" id="KW-1185">Reference proteome</keyword>
<gene>
    <name evidence="2" type="primary">metXA</name>
    <name evidence="5" type="ORF">LCY76_11500</name>
</gene>
<dbReference type="Gene3D" id="3.40.50.1820">
    <property type="entry name" value="alpha/beta hydrolase"/>
    <property type="match status" value="1"/>
</dbReference>